<dbReference type="InterPro" id="IPR035587">
    <property type="entry name" value="DUS-like_FMN-bd"/>
</dbReference>
<keyword evidence="1" id="KW-0820">tRNA-binding</keyword>
<keyword evidence="2" id="KW-0521">NADP</keyword>
<evidence type="ECO:0000259" key="4">
    <source>
        <dbReference type="Pfam" id="PF01207"/>
    </source>
</evidence>
<dbReference type="SUPFAM" id="SSF51395">
    <property type="entry name" value="FMN-linked oxidoreductases"/>
    <property type="match status" value="1"/>
</dbReference>
<evidence type="ECO:0000256" key="1">
    <source>
        <dbReference type="ARBA" id="ARBA00022555"/>
    </source>
</evidence>
<dbReference type="AlphaFoldDB" id="A0AAD8MUN5"/>
<accession>A0AAD8MUN5</accession>
<name>A0AAD8MUN5_9APIA</name>
<sequence length="123" mass="13738">MDICGCPSPKVAGRGCFGASLMLDADFVAKAMPVIAANSDVPVSVKCRRVLITMIHILSSVRFFSQLSLSDYSTYSHCTTLCGFFKITSRLVLLTSFEGYSLIRCQMVFISCLERRYWQQNCL</sequence>
<comment type="caution">
    <text evidence="5">The sequence shown here is derived from an EMBL/GenBank/DDBJ whole genome shotgun (WGS) entry which is preliminary data.</text>
</comment>
<dbReference type="GO" id="GO:0000049">
    <property type="term" value="F:tRNA binding"/>
    <property type="evidence" value="ECO:0007669"/>
    <property type="project" value="UniProtKB-KW"/>
</dbReference>
<protein>
    <recommendedName>
        <fullName evidence="4">DUS-like FMN-binding domain-containing protein</fullName>
    </recommendedName>
</protein>
<dbReference type="Proteomes" id="UP001237642">
    <property type="component" value="Unassembled WGS sequence"/>
</dbReference>
<dbReference type="InterPro" id="IPR013785">
    <property type="entry name" value="Aldolase_TIM"/>
</dbReference>
<evidence type="ECO:0000256" key="3">
    <source>
        <dbReference type="ARBA" id="ARBA00022884"/>
    </source>
</evidence>
<dbReference type="PANTHER" id="PTHR42907:SF1">
    <property type="entry name" value="FMN-LINKED OXIDOREDUCTASES SUPERFAMILY PROTEIN"/>
    <property type="match status" value="1"/>
</dbReference>
<reference evidence="5" key="2">
    <citation type="submission" date="2023-05" db="EMBL/GenBank/DDBJ databases">
        <authorList>
            <person name="Schelkunov M.I."/>
        </authorList>
    </citation>
    <scope>NUCLEOTIDE SEQUENCE</scope>
    <source>
        <strain evidence="5">Hsosn_3</strain>
        <tissue evidence="5">Leaf</tissue>
    </source>
</reference>
<dbReference type="PANTHER" id="PTHR42907">
    <property type="entry name" value="FMN-LINKED OXIDOREDUCTASES SUPERFAMILY PROTEIN"/>
    <property type="match status" value="1"/>
</dbReference>
<evidence type="ECO:0000313" key="5">
    <source>
        <dbReference type="EMBL" id="KAK1390210.1"/>
    </source>
</evidence>
<dbReference type="Pfam" id="PF01207">
    <property type="entry name" value="Dus"/>
    <property type="match status" value="1"/>
</dbReference>
<dbReference type="EMBL" id="JAUIZM010000004">
    <property type="protein sequence ID" value="KAK1390210.1"/>
    <property type="molecule type" value="Genomic_DNA"/>
</dbReference>
<organism evidence="5 6">
    <name type="scientific">Heracleum sosnowskyi</name>
    <dbReference type="NCBI Taxonomy" id="360622"/>
    <lineage>
        <taxon>Eukaryota</taxon>
        <taxon>Viridiplantae</taxon>
        <taxon>Streptophyta</taxon>
        <taxon>Embryophyta</taxon>
        <taxon>Tracheophyta</taxon>
        <taxon>Spermatophyta</taxon>
        <taxon>Magnoliopsida</taxon>
        <taxon>eudicotyledons</taxon>
        <taxon>Gunneridae</taxon>
        <taxon>Pentapetalae</taxon>
        <taxon>asterids</taxon>
        <taxon>campanulids</taxon>
        <taxon>Apiales</taxon>
        <taxon>Apiaceae</taxon>
        <taxon>Apioideae</taxon>
        <taxon>apioid superclade</taxon>
        <taxon>Tordylieae</taxon>
        <taxon>Tordyliinae</taxon>
        <taxon>Heracleum</taxon>
    </lineage>
</organism>
<proteinExistence type="predicted"/>
<dbReference type="GO" id="GO:0017150">
    <property type="term" value="F:tRNA dihydrouridine synthase activity"/>
    <property type="evidence" value="ECO:0007669"/>
    <property type="project" value="InterPro"/>
</dbReference>
<evidence type="ECO:0000313" key="6">
    <source>
        <dbReference type="Proteomes" id="UP001237642"/>
    </source>
</evidence>
<dbReference type="InterPro" id="IPR004653">
    <property type="entry name" value="DusA"/>
</dbReference>
<gene>
    <name evidence="5" type="ORF">POM88_018388</name>
</gene>
<feature type="domain" description="DUS-like FMN-binding" evidence="4">
    <location>
        <begin position="4"/>
        <end position="48"/>
    </location>
</feature>
<dbReference type="Gene3D" id="3.20.20.70">
    <property type="entry name" value="Aldolase class I"/>
    <property type="match status" value="1"/>
</dbReference>
<evidence type="ECO:0000256" key="2">
    <source>
        <dbReference type="ARBA" id="ARBA00022857"/>
    </source>
</evidence>
<keyword evidence="3" id="KW-0694">RNA-binding</keyword>
<keyword evidence="6" id="KW-1185">Reference proteome</keyword>
<reference evidence="5" key="1">
    <citation type="submission" date="2023-02" db="EMBL/GenBank/DDBJ databases">
        <title>Genome of toxic invasive species Heracleum sosnowskyi carries increased number of genes despite the absence of recent whole-genome duplications.</title>
        <authorList>
            <person name="Schelkunov M."/>
            <person name="Shtratnikova V."/>
            <person name="Makarenko M."/>
            <person name="Klepikova A."/>
            <person name="Omelchenko D."/>
            <person name="Novikova G."/>
            <person name="Obukhova E."/>
            <person name="Bogdanov V."/>
            <person name="Penin A."/>
            <person name="Logacheva M."/>
        </authorList>
    </citation>
    <scope>NUCLEOTIDE SEQUENCE</scope>
    <source>
        <strain evidence="5">Hsosn_3</strain>
        <tissue evidence="5">Leaf</tissue>
    </source>
</reference>